<dbReference type="EMBL" id="JAHZSV010000025">
    <property type="protein sequence ID" value="MBW8201170.1"/>
    <property type="molecule type" value="Genomic_DNA"/>
</dbReference>
<feature type="transmembrane region" description="Helical" evidence="1">
    <location>
        <begin position="249"/>
        <end position="268"/>
    </location>
</feature>
<feature type="transmembrane region" description="Helical" evidence="1">
    <location>
        <begin position="214"/>
        <end position="234"/>
    </location>
</feature>
<sequence>MVFIEERHQFLRSLDGQPKQMALYALVSDENLTFPDNELSETDRIYYSSIQAIKKNSKKDFSAQYSKISKRKVSENSSAPFIHDDFLIYALIIGVIKFDCDKNWLLVVINNRAKGDSTTTFENLLNENYQSKANNQSIVLTLIFLLDKSKLSNELLNDAYDSMCDAHQSFKNDFNRIIHYRAFDIIIKYKLPNDVDKVSRLLNFEARFLKRINIFTYIVYNMFLILLLFVAYKSMQALPDDIKSKINDIGIIIGIGGIGLLGNIIPILRKKFKELTLRVFGYI</sequence>
<keyword evidence="3" id="KW-1185">Reference proteome</keyword>
<evidence type="ECO:0000313" key="3">
    <source>
        <dbReference type="Proteomes" id="UP001196136"/>
    </source>
</evidence>
<keyword evidence="1" id="KW-1133">Transmembrane helix</keyword>
<dbReference type="RefSeq" id="WP_220114609.1">
    <property type="nucleotide sequence ID" value="NZ_JAHZSV010000025.1"/>
</dbReference>
<proteinExistence type="predicted"/>
<name>A0ABS7EUF3_9FLAO</name>
<gene>
    <name evidence="2" type="ORF">K1F36_15185</name>
</gene>
<accession>A0ABS7EUF3</accession>
<dbReference type="Proteomes" id="UP001196136">
    <property type="component" value="Unassembled WGS sequence"/>
</dbReference>
<organism evidence="2 3">
    <name type="scientific">Flagellimonas abyssi</name>
    <dbReference type="NCBI Taxonomy" id="2864871"/>
    <lineage>
        <taxon>Bacteria</taxon>
        <taxon>Pseudomonadati</taxon>
        <taxon>Bacteroidota</taxon>
        <taxon>Flavobacteriia</taxon>
        <taxon>Flavobacteriales</taxon>
        <taxon>Flavobacteriaceae</taxon>
        <taxon>Flagellimonas</taxon>
    </lineage>
</organism>
<evidence type="ECO:0000256" key="1">
    <source>
        <dbReference type="SAM" id="Phobius"/>
    </source>
</evidence>
<comment type="caution">
    <text evidence="2">The sequence shown here is derived from an EMBL/GenBank/DDBJ whole genome shotgun (WGS) entry which is preliminary data.</text>
</comment>
<keyword evidence="1" id="KW-0472">Membrane</keyword>
<reference evidence="2 3" key="1">
    <citation type="submission" date="2021-08" db="EMBL/GenBank/DDBJ databases">
        <title>Muricauda profundi sp. nov., a marine bacterium isolated from deep seawater of the Mariana Trench.</title>
        <authorList>
            <person name="Wei Y."/>
        </authorList>
    </citation>
    <scope>NUCLEOTIDE SEQUENCE [LARGE SCALE GENOMIC DNA]</scope>
    <source>
        <strain evidence="2 3">W52</strain>
    </source>
</reference>
<evidence type="ECO:0000313" key="2">
    <source>
        <dbReference type="EMBL" id="MBW8201170.1"/>
    </source>
</evidence>
<protein>
    <submittedName>
        <fullName evidence="2">Uncharacterized protein</fullName>
    </submittedName>
</protein>
<keyword evidence="1" id="KW-0812">Transmembrane</keyword>